<dbReference type="InterPro" id="IPR002110">
    <property type="entry name" value="Ankyrin_rpt"/>
</dbReference>
<dbReference type="EMBL" id="CAJNNW010032455">
    <property type="protein sequence ID" value="CAE8713158.1"/>
    <property type="molecule type" value="Genomic_DNA"/>
</dbReference>
<feature type="region of interest" description="Disordered" evidence="2">
    <location>
        <begin position="104"/>
        <end position="130"/>
    </location>
</feature>
<dbReference type="Gene3D" id="1.25.40.20">
    <property type="entry name" value="Ankyrin repeat-containing domain"/>
    <property type="match status" value="1"/>
</dbReference>
<evidence type="ECO:0000313" key="4">
    <source>
        <dbReference type="Proteomes" id="UP000626109"/>
    </source>
</evidence>
<sequence length="264" mass="28100">MGQTSSCGQSWCAVNQSSSSEILPQVLQQLEVSPLKASSRGKGHLPTLLGSKEDVEGDHKGHLPTLLGSKEDVEGCHKEPLAPLEAVVEEQAEASGRQVPNLAPEAEATERVAGHARSKSRSRSLLAKSQKKILRTQARTEVRPFLQSHGFQTVKSRKSFLWRFSYPLHAAVKVNNLHALQLLLTAGADPTKANSAGLTPQLLAGRLDKNGSHAEVLAALDALKWRRSGRAAAVGSASRRLTPVARKDAASSSGVRPGDPGVQA</sequence>
<evidence type="ECO:0000256" key="1">
    <source>
        <dbReference type="PROSITE-ProRule" id="PRU00023"/>
    </source>
</evidence>
<feature type="repeat" description="ANK" evidence="1">
    <location>
        <begin position="163"/>
        <end position="195"/>
    </location>
</feature>
<organism evidence="3 4">
    <name type="scientific">Polarella glacialis</name>
    <name type="common">Dinoflagellate</name>
    <dbReference type="NCBI Taxonomy" id="89957"/>
    <lineage>
        <taxon>Eukaryota</taxon>
        <taxon>Sar</taxon>
        <taxon>Alveolata</taxon>
        <taxon>Dinophyceae</taxon>
        <taxon>Suessiales</taxon>
        <taxon>Suessiaceae</taxon>
        <taxon>Polarella</taxon>
    </lineage>
</organism>
<keyword evidence="1" id="KW-0040">ANK repeat</keyword>
<comment type="caution">
    <text evidence="3">The sequence shown here is derived from an EMBL/GenBank/DDBJ whole genome shotgun (WGS) entry which is preliminary data.</text>
</comment>
<feature type="region of interest" description="Disordered" evidence="2">
    <location>
        <begin position="34"/>
        <end position="59"/>
    </location>
</feature>
<accession>A0A813KVU4</accession>
<gene>
    <name evidence="3" type="ORF">PGLA2088_LOCUS37372</name>
</gene>
<feature type="region of interest" description="Disordered" evidence="2">
    <location>
        <begin position="236"/>
        <end position="264"/>
    </location>
</feature>
<reference evidence="3" key="1">
    <citation type="submission" date="2021-02" db="EMBL/GenBank/DDBJ databases">
        <authorList>
            <person name="Dougan E. K."/>
            <person name="Rhodes N."/>
            <person name="Thang M."/>
            <person name="Chan C."/>
        </authorList>
    </citation>
    <scope>NUCLEOTIDE SEQUENCE</scope>
</reference>
<dbReference type="Proteomes" id="UP000626109">
    <property type="component" value="Unassembled WGS sequence"/>
</dbReference>
<dbReference type="PROSITE" id="PS50297">
    <property type="entry name" value="ANK_REP_REGION"/>
    <property type="match status" value="1"/>
</dbReference>
<dbReference type="InterPro" id="IPR036770">
    <property type="entry name" value="Ankyrin_rpt-contain_sf"/>
</dbReference>
<proteinExistence type="predicted"/>
<dbReference type="PROSITE" id="PS50088">
    <property type="entry name" value="ANK_REPEAT"/>
    <property type="match status" value="1"/>
</dbReference>
<dbReference type="Pfam" id="PF00023">
    <property type="entry name" value="Ank"/>
    <property type="match status" value="1"/>
</dbReference>
<protein>
    <submittedName>
        <fullName evidence="3">Uncharacterized protein</fullName>
    </submittedName>
</protein>
<dbReference type="SUPFAM" id="SSF48403">
    <property type="entry name" value="Ankyrin repeat"/>
    <property type="match status" value="1"/>
</dbReference>
<evidence type="ECO:0000256" key="2">
    <source>
        <dbReference type="SAM" id="MobiDB-lite"/>
    </source>
</evidence>
<evidence type="ECO:0000313" key="3">
    <source>
        <dbReference type="EMBL" id="CAE8713158.1"/>
    </source>
</evidence>
<dbReference type="AlphaFoldDB" id="A0A813KVU4"/>
<name>A0A813KVU4_POLGL</name>